<evidence type="ECO:0000256" key="2">
    <source>
        <dbReference type="ARBA" id="ARBA00022448"/>
    </source>
</evidence>
<comment type="caution">
    <text evidence="9">The sequence shown here is derived from an EMBL/GenBank/DDBJ whole genome shotgun (WGS) entry which is preliminary data.</text>
</comment>
<evidence type="ECO:0000256" key="6">
    <source>
        <dbReference type="ARBA" id="ARBA00022989"/>
    </source>
</evidence>
<keyword evidence="4" id="KW-0571">Peptide transport</keyword>
<name>A0A815X3V4_9BILA</name>
<gene>
    <name evidence="9" type="ORF">GPM918_LOCUS39178</name>
    <name evidence="10" type="ORF">SRO942_LOCUS40036</name>
</gene>
<dbReference type="EMBL" id="CAJOBC010092730">
    <property type="protein sequence ID" value="CAF4411533.1"/>
    <property type="molecule type" value="Genomic_DNA"/>
</dbReference>
<dbReference type="Pfam" id="PF03169">
    <property type="entry name" value="OPT"/>
    <property type="match status" value="1"/>
</dbReference>
<evidence type="ECO:0000313" key="9">
    <source>
        <dbReference type="EMBL" id="CAF1550502.1"/>
    </source>
</evidence>
<keyword evidence="11" id="KW-1185">Reference proteome</keyword>
<evidence type="ECO:0000256" key="7">
    <source>
        <dbReference type="ARBA" id="ARBA00023136"/>
    </source>
</evidence>
<dbReference type="PANTHER" id="PTHR22601">
    <property type="entry name" value="ISP4 LIKE PROTEIN"/>
    <property type="match status" value="1"/>
</dbReference>
<dbReference type="Proteomes" id="UP000681722">
    <property type="component" value="Unassembled WGS sequence"/>
</dbReference>
<proteinExistence type="predicted"/>
<dbReference type="InterPro" id="IPR004648">
    <property type="entry name" value="Oligpept_transpt"/>
</dbReference>
<evidence type="ECO:0000313" key="11">
    <source>
        <dbReference type="Proteomes" id="UP000663829"/>
    </source>
</evidence>
<keyword evidence="3 8" id="KW-0812">Transmembrane</keyword>
<evidence type="ECO:0000256" key="5">
    <source>
        <dbReference type="ARBA" id="ARBA00022927"/>
    </source>
</evidence>
<sequence>MQSETSVQLKQVETPVPENDFIDADQSSYEEIYGIVSNKDDYSMPCLTFRSWLLGILFTILISILNQYLYYRSRSYSFSPLLALILTYPLGHFLAWTLPTKQIYIRGWFMFSLNPGHFTIKEHAVVFIMALIAANNVNTIDTIVLVQIVHLQPIKWVFGLFLVLSSQLIGYGMAGKDYFSQ</sequence>
<evidence type="ECO:0000313" key="10">
    <source>
        <dbReference type="EMBL" id="CAF4411533.1"/>
    </source>
</evidence>
<dbReference type="OrthoDB" id="2156679at2759"/>
<dbReference type="GO" id="GO:0015031">
    <property type="term" value="P:protein transport"/>
    <property type="evidence" value="ECO:0007669"/>
    <property type="project" value="UniProtKB-KW"/>
</dbReference>
<evidence type="ECO:0000256" key="1">
    <source>
        <dbReference type="ARBA" id="ARBA00004141"/>
    </source>
</evidence>
<dbReference type="GO" id="GO:0035673">
    <property type="term" value="F:oligopeptide transmembrane transporter activity"/>
    <property type="evidence" value="ECO:0007669"/>
    <property type="project" value="InterPro"/>
</dbReference>
<keyword evidence="5" id="KW-0653">Protein transport</keyword>
<accession>A0A815X3V4</accession>
<feature type="transmembrane region" description="Helical" evidence="8">
    <location>
        <begin position="49"/>
        <end position="69"/>
    </location>
</feature>
<reference evidence="9" key="1">
    <citation type="submission" date="2021-02" db="EMBL/GenBank/DDBJ databases">
        <authorList>
            <person name="Nowell W R."/>
        </authorList>
    </citation>
    <scope>NUCLEOTIDE SEQUENCE</scope>
</reference>
<keyword evidence="6 8" id="KW-1133">Transmembrane helix</keyword>
<dbReference type="InterPro" id="IPR004813">
    <property type="entry name" value="OPT"/>
</dbReference>
<comment type="subcellular location">
    <subcellularLocation>
        <location evidence="1">Membrane</location>
        <topology evidence="1">Multi-pass membrane protein</topology>
    </subcellularLocation>
</comment>
<evidence type="ECO:0000256" key="3">
    <source>
        <dbReference type="ARBA" id="ARBA00022692"/>
    </source>
</evidence>
<protein>
    <submittedName>
        <fullName evidence="9">Uncharacterized protein</fullName>
    </submittedName>
</protein>
<dbReference type="EMBL" id="CAJNOQ010027051">
    <property type="protein sequence ID" value="CAF1550502.1"/>
    <property type="molecule type" value="Genomic_DNA"/>
</dbReference>
<evidence type="ECO:0000256" key="8">
    <source>
        <dbReference type="SAM" id="Phobius"/>
    </source>
</evidence>
<organism evidence="9 11">
    <name type="scientific">Didymodactylos carnosus</name>
    <dbReference type="NCBI Taxonomy" id="1234261"/>
    <lineage>
        <taxon>Eukaryota</taxon>
        <taxon>Metazoa</taxon>
        <taxon>Spiralia</taxon>
        <taxon>Gnathifera</taxon>
        <taxon>Rotifera</taxon>
        <taxon>Eurotatoria</taxon>
        <taxon>Bdelloidea</taxon>
        <taxon>Philodinida</taxon>
        <taxon>Philodinidae</taxon>
        <taxon>Didymodactylos</taxon>
    </lineage>
</organism>
<feature type="transmembrane region" description="Helical" evidence="8">
    <location>
        <begin position="81"/>
        <end position="104"/>
    </location>
</feature>
<dbReference type="AlphaFoldDB" id="A0A815X3V4"/>
<keyword evidence="2" id="KW-0813">Transport</keyword>
<feature type="transmembrane region" description="Helical" evidence="8">
    <location>
        <begin position="124"/>
        <end position="149"/>
    </location>
</feature>
<dbReference type="GO" id="GO:0016020">
    <property type="term" value="C:membrane"/>
    <property type="evidence" value="ECO:0007669"/>
    <property type="project" value="UniProtKB-SubCell"/>
</dbReference>
<feature type="transmembrane region" description="Helical" evidence="8">
    <location>
        <begin position="156"/>
        <end position="174"/>
    </location>
</feature>
<dbReference type="Proteomes" id="UP000663829">
    <property type="component" value="Unassembled WGS sequence"/>
</dbReference>
<keyword evidence="7 8" id="KW-0472">Membrane</keyword>
<evidence type="ECO:0000256" key="4">
    <source>
        <dbReference type="ARBA" id="ARBA00022856"/>
    </source>
</evidence>